<evidence type="ECO:0000313" key="3">
    <source>
        <dbReference type="WBParaSite" id="HNAJ_0000680401-mRNA-1"/>
    </source>
</evidence>
<gene>
    <name evidence="1" type="ORF">HNAJ_LOCUS6799</name>
</gene>
<dbReference type="Proteomes" id="UP000278807">
    <property type="component" value="Unassembled WGS sequence"/>
</dbReference>
<accession>A0A0R3TIB3</accession>
<organism evidence="3">
    <name type="scientific">Rodentolepis nana</name>
    <name type="common">Dwarf tapeworm</name>
    <name type="synonym">Hymenolepis nana</name>
    <dbReference type="NCBI Taxonomy" id="102285"/>
    <lineage>
        <taxon>Eukaryota</taxon>
        <taxon>Metazoa</taxon>
        <taxon>Spiralia</taxon>
        <taxon>Lophotrochozoa</taxon>
        <taxon>Platyhelminthes</taxon>
        <taxon>Cestoda</taxon>
        <taxon>Eucestoda</taxon>
        <taxon>Cyclophyllidea</taxon>
        <taxon>Hymenolepididae</taxon>
        <taxon>Rodentolepis</taxon>
    </lineage>
</organism>
<sequence length="231" mass="24446">MRRRVGTAGLVQRLWTVSAQTGDDFTYSSAMLGGGGVLLSPPQLIPSTSSYSVEQWKCGDILAFIVFLRINVFRSADQIAPLKNGLDEPTSARKRSHCGSIGAIGLARRNEFGPFNPSTNDMTQVILNILSPIAATIFSSSSASSFTGPSISLFVPSCAFMHCTSQASSAGPLIRLLSTLSQCLLPVLQLHLRGSSLSLRLFNHNQHCCGGGQTITTPAAAVTTTCSPCPL</sequence>
<dbReference type="AlphaFoldDB" id="A0A0R3TIB3"/>
<keyword evidence="2" id="KW-1185">Reference proteome</keyword>
<dbReference type="WBParaSite" id="HNAJ_0000680401-mRNA-1">
    <property type="protein sequence ID" value="HNAJ_0000680401-mRNA-1"/>
    <property type="gene ID" value="HNAJ_0000680401"/>
</dbReference>
<protein>
    <submittedName>
        <fullName evidence="3">Secreted protein</fullName>
    </submittedName>
</protein>
<dbReference type="EMBL" id="UZAE01008446">
    <property type="protein sequence ID" value="VDO02659.1"/>
    <property type="molecule type" value="Genomic_DNA"/>
</dbReference>
<reference evidence="3" key="1">
    <citation type="submission" date="2017-02" db="UniProtKB">
        <authorList>
            <consortium name="WormBaseParasite"/>
        </authorList>
    </citation>
    <scope>IDENTIFICATION</scope>
</reference>
<evidence type="ECO:0000313" key="2">
    <source>
        <dbReference type="Proteomes" id="UP000278807"/>
    </source>
</evidence>
<reference evidence="1 2" key="2">
    <citation type="submission" date="2018-11" db="EMBL/GenBank/DDBJ databases">
        <authorList>
            <consortium name="Pathogen Informatics"/>
        </authorList>
    </citation>
    <scope>NUCLEOTIDE SEQUENCE [LARGE SCALE GENOMIC DNA]</scope>
</reference>
<name>A0A0R3TIB3_RODNA</name>
<evidence type="ECO:0000313" key="1">
    <source>
        <dbReference type="EMBL" id="VDO02659.1"/>
    </source>
</evidence>
<proteinExistence type="predicted"/>